<dbReference type="Pfam" id="PF11796">
    <property type="entry name" value="DUF3323"/>
    <property type="match status" value="1"/>
</dbReference>
<dbReference type="InterPro" id="IPR013495">
    <property type="entry name" value="CHP02679"/>
</dbReference>
<dbReference type="InterPro" id="IPR024465">
    <property type="entry name" value="DUF2399"/>
</dbReference>
<evidence type="ECO:0000259" key="3">
    <source>
        <dbReference type="Pfam" id="PF11796"/>
    </source>
</evidence>
<evidence type="ECO:0000256" key="1">
    <source>
        <dbReference type="SAM" id="MobiDB-lite"/>
    </source>
</evidence>
<evidence type="ECO:0000259" key="2">
    <source>
        <dbReference type="Pfam" id="PF09664"/>
    </source>
</evidence>
<sequence length="427" mass="44837">MTDRPTPLTALDRPELRKLWQTAHHRLSSGHPVTRLRPGPLDDEERSALADLLGLARLPGPRPTVPLARLDSALSEAYGLTTREVAAAVVGPLTDRAADRRRAQSERTALWSWLETHPVVTAQPALLDWVEHTRSTGLTAGSATAGRALLTDALAVLAALPAQGEPLPVLATRLLRGDPHALDDGTRLSTLVLRALAALHATDPPTDAAARRHLWNLAGVTDDGLSSTVLAAGLRPAGDGLLASLARTCADAGHAVSLTLTQLRSPGAFTPPPVPVHITENPSVLAAALHRFGPGCPPLVCTSGWPGGAVMLLLRLLAEAGSPLRYHGDFDGEGLRIAAHIFARTPARPWRMTTADYLDALRTTAAGPSPGRITDAPWDPALAPALRHHATAIPEEAVLPRLLTDLTGSQGSSGRPPGSVSPPPARP</sequence>
<evidence type="ECO:0000313" key="5">
    <source>
        <dbReference type="Proteomes" id="UP000199207"/>
    </source>
</evidence>
<protein>
    <submittedName>
        <fullName evidence="4">TIGR02679 family protein</fullName>
    </submittedName>
</protein>
<dbReference type="AlphaFoldDB" id="A0A1I1SJ83"/>
<dbReference type="EMBL" id="FOLM01000015">
    <property type="protein sequence ID" value="SFD43923.1"/>
    <property type="molecule type" value="Genomic_DNA"/>
</dbReference>
<dbReference type="RefSeq" id="WP_093840853.1">
    <property type="nucleotide sequence ID" value="NZ_FOLM01000015.1"/>
</dbReference>
<dbReference type="STRING" id="910347.SAMN05421773_11567"/>
<proteinExistence type="predicted"/>
<dbReference type="Proteomes" id="UP000199207">
    <property type="component" value="Unassembled WGS sequence"/>
</dbReference>
<dbReference type="NCBIfam" id="TIGR02679">
    <property type="entry name" value="TIGR02679 family protein"/>
    <property type="match status" value="1"/>
</dbReference>
<dbReference type="Pfam" id="PF09664">
    <property type="entry name" value="DUF2399"/>
    <property type="match status" value="1"/>
</dbReference>
<keyword evidence="5" id="KW-1185">Reference proteome</keyword>
<dbReference type="OrthoDB" id="8188786at2"/>
<feature type="compositionally biased region" description="Low complexity" evidence="1">
    <location>
        <begin position="408"/>
        <end position="418"/>
    </location>
</feature>
<reference evidence="4 5" key="1">
    <citation type="submission" date="2016-10" db="EMBL/GenBank/DDBJ databases">
        <authorList>
            <person name="de Groot N.N."/>
        </authorList>
    </citation>
    <scope>NUCLEOTIDE SEQUENCE [LARGE SCALE GENOMIC DNA]</scope>
    <source>
        <strain evidence="4 5">CGMCC 4.5739</strain>
    </source>
</reference>
<accession>A0A1I1SJ83</accession>
<feature type="domain" description="Conserved hypothetical protein CHP02679 N terminus" evidence="3">
    <location>
        <begin position="36"/>
        <end position="236"/>
    </location>
</feature>
<organism evidence="4 5">
    <name type="scientific">Streptomyces aidingensis</name>
    <dbReference type="NCBI Taxonomy" id="910347"/>
    <lineage>
        <taxon>Bacteria</taxon>
        <taxon>Bacillati</taxon>
        <taxon>Actinomycetota</taxon>
        <taxon>Actinomycetes</taxon>
        <taxon>Kitasatosporales</taxon>
        <taxon>Streptomycetaceae</taxon>
        <taxon>Streptomyces</taxon>
    </lineage>
</organism>
<gene>
    <name evidence="4" type="ORF">SAMN05421773_11567</name>
</gene>
<dbReference type="InterPro" id="IPR024466">
    <property type="entry name" value="CHP02679_N"/>
</dbReference>
<evidence type="ECO:0000313" key="4">
    <source>
        <dbReference type="EMBL" id="SFD43923.1"/>
    </source>
</evidence>
<feature type="region of interest" description="Disordered" evidence="1">
    <location>
        <begin position="401"/>
        <end position="427"/>
    </location>
</feature>
<feature type="domain" description="DUF2399" evidence="2">
    <location>
        <begin position="257"/>
        <end position="406"/>
    </location>
</feature>
<name>A0A1I1SJ83_9ACTN</name>